<gene>
    <name evidence="2" type="ORF">SO802_008701</name>
</gene>
<reference evidence="2 3" key="1">
    <citation type="submission" date="2024-01" db="EMBL/GenBank/DDBJ databases">
        <title>A telomere-to-telomere, gap-free genome of sweet tea (Lithocarpus litseifolius).</title>
        <authorList>
            <person name="Zhou J."/>
        </authorList>
    </citation>
    <scope>NUCLEOTIDE SEQUENCE [LARGE SCALE GENOMIC DNA]</scope>
    <source>
        <strain evidence="2">Zhou-2022a</strain>
        <tissue evidence="2">Leaf</tissue>
    </source>
</reference>
<feature type="compositionally biased region" description="Acidic residues" evidence="1">
    <location>
        <begin position="66"/>
        <end position="77"/>
    </location>
</feature>
<protein>
    <submittedName>
        <fullName evidence="2">Uncharacterized protein</fullName>
    </submittedName>
</protein>
<dbReference type="EMBL" id="JAZDWU010000003">
    <property type="protein sequence ID" value="KAL0007199.1"/>
    <property type="molecule type" value="Genomic_DNA"/>
</dbReference>
<dbReference type="AlphaFoldDB" id="A0AAW2DAE4"/>
<evidence type="ECO:0000313" key="2">
    <source>
        <dbReference type="EMBL" id="KAL0007199.1"/>
    </source>
</evidence>
<accession>A0AAW2DAE4</accession>
<feature type="region of interest" description="Disordered" evidence="1">
    <location>
        <begin position="1"/>
        <end position="77"/>
    </location>
</feature>
<name>A0AAW2DAE4_9ROSI</name>
<proteinExistence type="predicted"/>
<dbReference type="Proteomes" id="UP001459277">
    <property type="component" value="Unassembled WGS sequence"/>
</dbReference>
<evidence type="ECO:0000313" key="3">
    <source>
        <dbReference type="Proteomes" id="UP001459277"/>
    </source>
</evidence>
<keyword evidence="3" id="KW-1185">Reference proteome</keyword>
<evidence type="ECO:0000256" key="1">
    <source>
        <dbReference type="SAM" id="MobiDB-lite"/>
    </source>
</evidence>
<organism evidence="2 3">
    <name type="scientific">Lithocarpus litseifolius</name>
    <dbReference type="NCBI Taxonomy" id="425828"/>
    <lineage>
        <taxon>Eukaryota</taxon>
        <taxon>Viridiplantae</taxon>
        <taxon>Streptophyta</taxon>
        <taxon>Embryophyta</taxon>
        <taxon>Tracheophyta</taxon>
        <taxon>Spermatophyta</taxon>
        <taxon>Magnoliopsida</taxon>
        <taxon>eudicotyledons</taxon>
        <taxon>Gunneridae</taxon>
        <taxon>Pentapetalae</taxon>
        <taxon>rosids</taxon>
        <taxon>fabids</taxon>
        <taxon>Fagales</taxon>
        <taxon>Fagaceae</taxon>
        <taxon>Lithocarpus</taxon>
    </lineage>
</organism>
<feature type="compositionally biased region" description="Polar residues" evidence="1">
    <location>
        <begin position="21"/>
        <end position="44"/>
    </location>
</feature>
<sequence>MKLDHSTSETLENYEIKKKANQTSDKNTFQVLDTKPLTNANNDACGSKQEDNDDAIPSMSFASNVEDAEPNDDNMFL</sequence>
<comment type="caution">
    <text evidence="2">The sequence shown here is derived from an EMBL/GenBank/DDBJ whole genome shotgun (WGS) entry which is preliminary data.</text>
</comment>